<reference evidence="4" key="2">
    <citation type="submission" date="2022-03" db="EMBL/GenBank/DDBJ databases">
        <title>Draft title - Genomic analysis of global carrot germplasm unveils the trajectory of domestication and the origin of high carotenoid orange carrot.</title>
        <authorList>
            <person name="Iorizzo M."/>
            <person name="Ellison S."/>
            <person name="Senalik D."/>
            <person name="Macko-Podgorni A."/>
            <person name="Grzebelus D."/>
            <person name="Bostan H."/>
            <person name="Rolling W."/>
            <person name="Curaba J."/>
            <person name="Simon P."/>
        </authorList>
    </citation>
    <scope>NUCLEOTIDE SEQUENCE</scope>
    <source>
        <tissue evidence="4">Leaf</tissue>
    </source>
</reference>
<accession>A0A161XTI2</accession>
<keyword evidence="5" id="KW-1185">Reference proteome</keyword>
<name>A0A161XTI2_DAUCS</name>
<keyword evidence="1" id="KW-0813">Transport</keyword>
<dbReference type="EMBL" id="LNRQ01000005">
    <property type="protein sequence ID" value="KZM95026.1"/>
    <property type="molecule type" value="Genomic_DNA"/>
</dbReference>
<dbReference type="Gramene" id="KZM95026">
    <property type="protein sequence ID" value="KZM95026"/>
    <property type="gene ID" value="DCAR_018268"/>
</dbReference>
<evidence type="ECO:0000313" key="4">
    <source>
        <dbReference type="EMBL" id="WOH01518.1"/>
    </source>
</evidence>
<dbReference type="AlphaFoldDB" id="A0A161XTI2"/>
<protein>
    <submittedName>
        <fullName evidence="3">Uncharacterized protein</fullName>
    </submittedName>
</protein>
<dbReference type="Pfam" id="PF05266">
    <property type="entry name" value="DUF724"/>
    <property type="match status" value="1"/>
</dbReference>
<dbReference type="InterPro" id="IPR007930">
    <property type="entry name" value="DUF724"/>
</dbReference>
<keyword evidence="2" id="KW-0341">Growth regulation</keyword>
<proteinExistence type="predicted"/>
<evidence type="ECO:0000313" key="3">
    <source>
        <dbReference type="EMBL" id="KZM95026.1"/>
    </source>
</evidence>
<reference evidence="3" key="1">
    <citation type="journal article" date="2016" name="Nat. Genet.">
        <title>A high-quality carrot genome assembly provides new insights into carotenoid accumulation and asterid genome evolution.</title>
        <authorList>
            <person name="Iorizzo M."/>
            <person name="Ellison S."/>
            <person name="Senalik D."/>
            <person name="Zeng P."/>
            <person name="Satapoomin P."/>
            <person name="Huang J."/>
            <person name="Bowman M."/>
            <person name="Iovene M."/>
            <person name="Sanseverino W."/>
            <person name="Cavagnaro P."/>
            <person name="Yildiz M."/>
            <person name="Macko-Podgorni A."/>
            <person name="Moranska E."/>
            <person name="Grzebelus E."/>
            <person name="Grzebelus D."/>
            <person name="Ashrafi H."/>
            <person name="Zheng Z."/>
            <person name="Cheng S."/>
            <person name="Spooner D."/>
            <person name="Van Deynze A."/>
            <person name="Simon P."/>
        </authorList>
    </citation>
    <scope>NUCLEOTIDE SEQUENCE [LARGE SCALE GENOMIC DNA]</scope>
    <source>
        <tissue evidence="3">Leaf</tissue>
    </source>
</reference>
<gene>
    <name evidence="3" type="ORF">DCAR_018268</name>
    <name evidence="4" type="ORF">DCAR_0520902</name>
</gene>
<evidence type="ECO:0000256" key="2">
    <source>
        <dbReference type="ARBA" id="ARBA00022604"/>
    </source>
</evidence>
<dbReference type="Proteomes" id="UP000077755">
    <property type="component" value="Chromosome 5"/>
</dbReference>
<organism evidence="3">
    <name type="scientific">Daucus carota subsp. sativus</name>
    <name type="common">Carrot</name>
    <dbReference type="NCBI Taxonomy" id="79200"/>
    <lineage>
        <taxon>Eukaryota</taxon>
        <taxon>Viridiplantae</taxon>
        <taxon>Streptophyta</taxon>
        <taxon>Embryophyta</taxon>
        <taxon>Tracheophyta</taxon>
        <taxon>Spermatophyta</taxon>
        <taxon>Magnoliopsida</taxon>
        <taxon>eudicotyledons</taxon>
        <taxon>Gunneridae</taxon>
        <taxon>Pentapetalae</taxon>
        <taxon>asterids</taxon>
        <taxon>campanulids</taxon>
        <taxon>Apiales</taxon>
        <taxon>Apiaceae</taxon>
        <taxon>Apioideae</taxon>
        <taxon>Scandiceae</taxon>
        <taxon>Daucinae</taxon>
        <taxon>Daucus</taxon>
        <taxon>Daucus sect. Daucus</taxon>
    </lineage>
</organism>
<dbReference type="EMBL" id="CP093347">
    <property type="protein sequence ID" value="WOH01518.1"/>
    <property type="molecule type" value="Genomic_DNA"/>
</dbReference>
<evidence type="ECO:0000313" key="5">
    <source>
        <dbReference type="Proteomes" id="UP000077755"/>
    </source>
</evidence>
<dbReference type="OMA" id="SITECND"/>
<evidence type="ECO:0000256" key="1">
    <source>
        <dbReference type="ARBA" id="ARBA00022448"/>
    </source>
</evidence>
<sequence>MASNTKFSVHGTEMAGIINLPNTHQMEEPTEDTLNGFINPSGSNSSNTGRDVVMALPCNQSFLSRGKKAVKADILSIVCLLQMIVDENAIVDSTGAIVPVRQESVPFEKNELLWKEAEALEAFTLTPHKPHFRPLESCREVEREGKAVGLMVIYDNITKKTLNLRCETAREDIEDYLSHLKELEPYGFDVSKQRNALNRFLFLKEQLEDIDNLSKENKRQITEFDRELCILKEKRIQMQDEIQKLMEEARLADLGVKKSEHDIASDQLAIRNHNEELTRIRMELRELLASPLF</sequence>